<protein>
    <submittedName>
        <fullName evidence="1">Uncharacterized protein</fullName>
    </submittedName>
</protein>
<dbReference type="EMBL" id="BKCJ011066088">
    <property type="protein sequence ID" value="GFC78525.1"/>
    <property type="molecule type" value="Genomic_DNA"/>
</dbReference>
<dbReference type="AlphaFoldDB" id="A0A699QYJ4"/>
<comment type="caution">
    <text evidence="1">The sequence shown here is derived from an EMBL/GenBank/DDBJ whole genome shotgun (WGS) entry which is preliminary data.</text>
</comment>
<evidence type="ECO:0000313" key="1">
    <source>
        <dbReference type="EMBL" id="GFC78525.1"/>
    </source>
</evidence>
<accession>A0A699QYJ4</accession>
<organism evidence="1">
    <name type="scientific">Tanacetum cinerariifolium</name>
    <name type="common">Dalmatian daisy</name>
    <name type="synonym">Chrysanthemum cinerariifolium</name>
    <dbReference type="NCBI Taxonomy" id="118510"/>
    <lineage>
        <taxon>Eukaryota</taxon>
        <taxon>Viridiplantae</taxon>
        <taxon>Streptophyta</taxon>
        <taxon>Embryophyta</taxon>
        <taxon>Tracheophyta</taxon>
        <taxon>Spermatophyta</taxon>
        <taxon>Magnoliopsida</taxon>
        <taxon>eudicotyledons</taxon>
        <taxon>Gunneridae</taxon>
        <taxon>Pentapetalae</taxon>
        <taxon>asterids</taxon>
        <taxon>campanulids</taxon>
        <taxon>Asterales</taxon>
        <taxon>Asteraceae</taxon>
        <taxon>Asteroideae</taxon>
        <taxon>Anthemideae</taxon>
        <taxon>Anthemidinae</taxon>
        <taxon>Tanacetum</taxon>
    </lineage>
</organism>
<sequence>MGYHAVPPPYTGNYIPPKLDLMFIDEQVKSESVDVVSTISSSAVKTIESKVESVDVKNKGVYSTIETKP</sequence>
<feature type="non-terminal residue" evidence="1">
    <location>
        <position position="69"/>
    </location>
</feature>
<name>A0A699QYJ4_TANCI</name>
<gene>
    <name evidence="1" type="ORF">Tci_850495</name>
</gene>
<reference evidence="1" key="1">
    <citation type="journal article" date="2019" name="Sci. Rep.">
        <title>Draft genome of Tanacetum cinerariifolium, the natural source of mosquito coil.</title>
        <authorList>
            <person name="Yamashiro T."/>
            <person name="Shiraishi A."/>
            <person name="Satake H."/>
            <person name="Nakayama K."/>
        </authorList>
    </citation>
    <scope>NUCLEOTIDE SEQUENCE</scope>
</reference>
<proteinExistence type="predicted"/>